<comment type="caution">
    <text evidence="2">The sequence shown here is derived from an EMBL/GenBank/DDBJ whole genome shotgun (WGS) entry which is preliminary data.</text>
</comment>
<organism evidence="2 3">
    <name type="scientific">Ancylostoma ceylanicum</name>
    <dbReference type="NCBI Taxonomy" id="53326"/>
    <lineage>
        <taxon>Eukaryota</taxon>
        <taxon>Metazoa</taxon>
        <taxon>Ecdysozoa</taxon>
        <taxon>Nematoda</taxon>
        <taxon>Chromadorea</taxon>
        <taxon>Rhabditida</taxon>
        <taxon>Rhabditina</taxon>
        <taxon>Rhabditomorpha</taxon>
        <taxon>Strongyloidea</taxon>
        <taxon>Ancylostomatidae</taxon>
        <taxon>Ancylostomatinae</taxon>
        <taxon>Ancylostoma</taxon>
    </lineage>
</organism>
<dbReference type="Proteomes" id="UP000024635">
    <property type="component" value="Unassembled WGS sequence"/>
</dbReference>
<feature type="region of interest" description="Disordered" evidence="1">
    <location>
        <begin position="1"/>
        <end position="23"/>
    </location>
</feature>
<sequence>MYTYPGLENSSTPGLRVDHTRPGMSMNPTTELLWQASRLLVAIFPGTSGCGQDDSDGVRRIMRAERLVAVVMVSKT</sequence>
<evidence type="ECO:0000256" key="1">
    <source>
        <dbReference type="SAM" id="MobiDB-lite"/>
    </source>
</evidence>
<dbReference type="AlphaFoldDB" id="A0A016SLQ2"/>
<dbReference type="EMBL" id="JARK01001541">
    <property type="protein sequence ID" value="EYB91525.1"/>
    <property type="molecule type" value="Genomic_DNA"/>
</dbReference>
<evidence type="ECO:0000313" key="3">
    <source>
        <dbReference type="Proteomes" id="UP000024635"/>
    </source>
</evidence>
<evidence type="ECO:0000313" key="2">
    <source>
        <dbReference type="EMBL" id="EYB91525.1"/>
    </source>
</evidence>
<protein>
    <submittedName>
        <fullName evidence="2">Uncharacterized protein</fullName>
    </submittedName>
</protein>
<keyword evidence="3" id="KW-1185">Reference proteome</keyword>
<proteinExistence type="predicted"/>
<name>A0A016SLQ2_9BILA</name>
<accession>A0A016SLQ2</accession>
<reference evidence="3" key="1">
    <citation type="journal article" date="2015" name="Nat. Genet.">
        <title>The genome and transcriptome of the zoonotic hookworm Ancylostoma ceylanicum identify infection-specific gene families.</title>
        <authorList>
            <person name="Schwarz E.M."/>
            <person name="Hu Y."/>
            <person name="Antoshechkin I."/>
            <person name="Miller M.M."/>
            <person name="Sternberg P.W."/>
            <person name="Aroian R.V."/>
        </authorList>
    </citation>
    <scope>NUCLEOTIDE SEQUENCE</scope>
    <source>
        <strain evidence="3">HY135</strain>
    </source>
</reference>
<gene>
    <name evidence="2" type="primary">Acey_s0205.g1946</name>
    <name evidence="2" type="ORF">Y032_0205g1946</name>
</gene>